<dbReference type="RefSeq" id="WP_024843226.1">
    <property type="nucleotide sequence ID" value="NZ_CP038203.1"/>
</dbReference>
<proteinExistence type="predicted"/>
<keyword evidence="9" id="KW-1185">Reference proteome</keyword>
<dbReference type="EMBL" id="CP058690">
    <property type="protein sequence ID" value="QLH14578.1"/>
    <property type="molecule type" value="Genomic_DNA"/>
</dbReference>
<feature type="transmembrane region" description="Helical" evidence="4">
    <location>
        <begin position="355"/>
        <end position="372"/>
    </location>
</feature>
<dbReference type="GO" id="GO:0005886">
    <property type="term" value="C:plasma membrane"/>
    <property type="evidence" value="ECO:0007669"/>
    <property type="project" value="TreeGrafter"/>
</dbReference>
<feature type="transmembrane region" description="Helical" evidence="4">
    <location>
        <begin position="287"/>
        <end position="310"/>
    </location>
</feature>
<feature type="transmembrane region" description="Helical" evidence="4">
    <location>
        <begin position="40"/>
        <end position="61"/>
    </location>
</feature>
<name>A0A1I5F5J0_PARPN</name>
<evidence type="ECO:0000313" key="6">
    <source>
        <dbReference type="EMBL" id="QFG37010.1"/>
    </source>
</evidence>
<feature type="transmembrane region" description="Helical" evidence="4">
    <location>
        <begin position="131"/>
        <end position="150"/>
    </location>
</feature>
<sequence>MLTVLRTTWPLLLGILLLMVGNGMQGTLLGIRGKIEDISTTQMSVVMAAYFGGFLLGSRVVPELIRQVGHVRVFAALGSLISSVLILYAAAPHWIAWALMRLLIGFCFSGVYITAESWLNAGTANENRGQAMSAYMIMQMLGIITAQFLMNTADPAGYLLFVIPSVLVSLSFLPILLSTQPAPQFSTLKRMSFGSLFRASPLGCIGIFLMGGVFSALFGMASVWGSTKGLSVREISAFVAAIYAGGLLLQYPIGWLSDHGDRRVIVLGLSVLGAVVSLATVTLQPGIWGLLLAAALIGGVANPVYSLLLAYTNDFLDQSDMAAASAGLLFINGVGAMAGPLITGWLMSLLGPDGFWAYIGLLLAMLAFYAGWRRTRRPTPVLDQSFAVIAPSATPVAVEAALETASSDDADKPA</sequence>
<evidence type="ECO:0000313" key="11">
    <source>
        <dbReference type="Proteomes" id="UP000509322"/>
    </source>
</evidence>
<feature type="transmembrane region" description="Helical" evidence="4">
    <location>
        <begin position="199"/>
        <end position="223"/>
    </location>
</feature>
<evidence type="ECO:0000313" key="10">
    <source>
        <dbReference type="Proteomes" id="UP000326453"/>
    </source>
</evidence>
<dbReference type="PROSITE" id="PS50850">
    <property type="entry name" value="MFS"/>
    <property type="match status" value="1"/>
</dbReference>
<feature type="transmembrane region" description="Helical" evidence="4">
    <location>
        <begin position="156"/>
        <end position="178"/>
    </location>
</feature>
<feature type="domain" description="Major facilitator superfamily (MFS) profile" evidence="5">
    <location>
        <begin position="187"/>
        <end position="414"/>
    </location>
</feature>
<dbReference type="InterPro" id="IPR011701">
    <property type="entry name" value="MFS"/>
</dbReference>
<dbReference type="InterPro" id="IPR020846">
    <property type="entry name" value="MFS_dom"/>
</dbReference>
<dbReference type="EMBL" id="CP044426">
    <property type="protein sequence ID" value="QFG37010.1"/>
    <property type="molecule type" value="Genomic_DNA"/>
</dbReference>
<dbReference type="SUPFAM" id="SSF103473">
    <property type="entry name" value="MFS general substrate transporter"/>
    <property type="match status" value="1"/>
</dbReference>
<dbReference type="Pfam" id="PF07690">
    <property type="entry name" value="MFS_1"/>
    <property type="match status" value="1"/>
</dbReference>
<dbReference type="GeneID" id="51371405"/>
<keyword evidence="3 4" id="KW-0472">Membrane</keyword>
<gene>
    <name evidence="8" type="ORF">BDE18_1901</name>
    <name evidence="6" type="ORF">ESD82_12545</name>
    <name evidence="7" type="ORF">HYQ43_09710</name>
</gene>
<dbReference type="PANTHER" id="PTHR23521">
    <property type="entry name" value="TRANSPORTER MFS SUPERFAMILY"/>
    <property type="match status" value="1"/>
</dbReference>
<protein>
    <submittedName>
        <fullName evidence="8">Fucose permease</fullName>
    </submittedName>
    <submittedName>
        <fullName evidence="7">MFS transporter</fullName>
    </submittedName>
</protein>
<dbReference type="PANTHER" id="PTHR23521:SF3">
    <property type="entry name" value="MFS TRANSPORTER"/>
    <property type="match status" value="1"/>
</dbReference>
<feature type="transmembrane region" description="Helical" evidence="4">
    <location>
        <begin position="97"/>
        <end position="119"/>
    </location>
</feature>
<reference evidence="7 11" key="3">
    <citation type="submission" date="2020-07" db="EMBL/GenBank/DDBJ databases">
        <title>The complete genome of Paracoccus pantotrophus ACCC 10489.</title>
        <authorList>
            <person name="Si Y."/>
        </authorList>
    </citation>
    <scope>NUCLEOTIDE SEQUENCE [LARGE SCALE GENOMIC DNA]</scope>
    <source>
        <strain evidence="7 11">ACCC10489</strain>
    </source>
</reference>
<reference evidence="8 9" key="1">
    <citation type="submission" date="2018-10" db="EMBL/GenBank/DDBJ databases">
        <title>Genomic Encyclopedia of Archaeal and Bacterial Type Strains, Phase II (KMG-II): from individual species to whole genera.</title>
        <authorList>
            <person name="Goeker M."/>
        </authorList>
    </citation>
    <scope>NUCLEOTIDE SEQUENCE [LARGE SCALE GENOMIC DNA]</scope>
    <source>
        <strain evidence="9">ATCC 35512 / DSM 2944 / CIP 106514 / LMD 82.5 / NBRC 102493 / NCCB 82005 / GB17</strain>
        <strain evidence="8">DSM 2944</strain>
    </source>
</reference>
<evidence type="ECO:0000256" key="2">
    <source>
        <dbReference type="ARBA" id="ARBA00022989"/>
    </source>
</evidence>
<dbReference type="InterPro" id="IPR036259">
    <property type="entry name" value="MFS_trans_sf"/>
</dbReference>
<evidence type="ECO:0000256" key="4">
    <source>
        <dbReference type="SAM" id="Phobius"/>
    </source>
</evidence>
<evidence type="ECO:0000256" key="3">
    <source>
        <dbReference type="ARBA" id="ARBA00023136"/>
    </source>
</evidence>
<dbReference type="Proteomes" id="UP000509322">
    <property type="component" value="Chromosome 2"/>
</dbReference>
<evidence type="ECO:0000259" key="5">
    <source>
        <dbReference type="PROSITE" id="PS50850"/>
    </source>
</evidence>
<feature type="transmembrane region" description="Helical" evidence="4">
    <location>
        <begin position="264"/>
        <end position="281"/>
    </location>
</feature>
<dbReference type="KEGG" id="ppan:ESD82_12545"/>
<dbReference type="Proteomes" id="UP000273626">
    <property type="component" value="Unassembled WGS sequence"/>
</dbReference>
<dbReference type="CDD" id="cd17477">
    <property type="entry name" value="MFS_YcaD_like"/>
    <property type="match status" value="1"/>
</dbReference>
<organism evidence="7 11">
    <name type="scientific">Paracoccus pantotrophus</name>
    <name type="common">Thiosphaera pantotropha</name>
    <dbReference type="NCBI Taxonomy" id="82367"/>
    <lineage>
        <taxon>Bacteria</taxon>
        <taxon>Pseudomonadati</taxon>
        <taxon>Pseudomonadota</taxon>
        <taxon>Alphaproteobacteria</taxon>
        <taxon>Rhodobacterales</taxon>
        <taxon>Paracoccaceae</taxon>
        <taxon>Paracoccus</taxon>
    </lineage>
</organism>
<dbReference type="OrthoDB" id="9810614at2"/>
<keyword evidence="1 4" id="KW-0812">Transmembrane</keyword>
<dbReference type="InterPro" id="IPR047200">
    <property type="entry name" value="MFS_YcaD-like"/>
</dbReference>
<evidence type="ECO:0000313" key="9">
    <source>
        <dbReference type="Proteomes" id="UP000273626"/>
    </source>
</evidence>
<dbReference type="GO" id="GO:0022857">
    <property type="term" value="F:transmembrane transporter activity"/>
    <property type="evidence" value="ECO:0007669"/>
    <property type="project" value="InterPro"/>
</dbReference>
<reference evidence="6 10" key="2">
    <citation type="submission" date="2019-01" db="EMBL/GenBank/DDBJ databases">
        <title>Complete Genome Sequence and Annotation of the Paracoccus pantotrophus type strain DSM 2944.</title>
        <authorList>
            <person name="Bockwoldt J.A."/>
            <person name="Zimmermann M."/>
            <person name="Tiso T."/>
            <person name="Blank L.M."/>
        </authorList>
    </citation>
    <scope>NUCLEOTIDE SEQUENCE [LARGE SCALE GENOMIC DNA]</scope>
    <source>
        <strain evidence="6 10">DSM 2944</strain>
    </source>
</reference>
<feature type="transmembrane region" description="Helical" evidence="4">
    <location>
        <begin position="235"/>
        <end position="257"/>
    </location>
</feature>
<evidence type="ECO:0000256" key="1">
    <source>
        <dbReference type="ARBA" id="ARBA00022692"/>
    </source>
</evidence>
<keyword evidence="2 4" id="KW-1133">Transmembrane helix</keyword>
<dbReference type="AlphaFoldDB" id="A0A1I5F5J0"/>
<evidence type="ECO:0000313" key="7">
    <source>
        <dbReference type="EMBL" id="QLH14578.1"/>
    </source>
</evidence>
<dbReference type="EMBL" id="RBLI01000001">
    <property type="protein sequence ID" value="RKS52573.1"/>
    <property type="molecule type" value="Genomic_DNA"/>
</dbReference>
<accession>A0A1I5F5J0</accession>
<dbReference type="Gene3D" id="1.20.1250.20">
    <property type="entry name" value="MFS general substrate transporter like domains"/>
    <property type="match status" value="2"/>
</dbReference>
<feature type="transmembrane region" description="Helical" evidence="4">
    <location>
        <begin position="322"/>
        <end position="343"/>
    </location>
</feature>
<dbReference type="Proteomes" id="UP000326453">
    <property type="component" value="Chromosome 1"/>
</dbReference>
<feature type="transmembrane region" description="Helical" evidence="4">
    <location>
        <begin position="73"/>
        <end position="91"/>
    </location>
</feature>
<evidence type="ECO:0000313" key="8">
    <source>
        <dbReference type="EMBL" id="RKS52573.1"/>
    </source>
</evidence>